<evidence type="ECO:0000313" key="2">
    <source>
        <dbReference type="Proteomes" id="UP001623349"/>
    </source>
</evidence>
<evidence type="ECO:0000313" key="1">
    <source>
        <dbReference type="EMBL" id="GAB1290597.1"/>
    </source>
</evidence>
<comment type="caution">
    <text evidence="1">The sequence shown here is derived from an EMBL/GenBank/DDBJ whole genome shotgun (WGS) entry which is preliminary data.</text>
</comment>
<gene>
    <name evidence="1" type="ORF">APTSU1_000582700</name>
</gene>
<organism evidence="1 2">
    <name type="scientific">Apodemus speciosus</name>
    <name type="common">Large Japanese field mouse</name>
    <dbReference type="NCBI Taxonomy" id="105296"/>
    <lineage>
        <taxon>Eukaryota</taxon>
        <taxon>Metazoa</taxon>
        <taxon>Chordata</taxon>
        <taxon>Craniata</taxon>
        <taxon>Vertebrata</taxon>
        <taxon>Euteleostomi</taxon>
        <taxon>Mammalia</taxon>
        <taxon>Eutheria</taxon>
        <taxon>Euarchontoglires</taxon>
        <taxon>Glires</taxon>
        <taxon>Rodentia</taxon>
        <taxon>Myomorpha</taxon>
        <taxon>Muroidea</taxon>
        <taxon>Muridae</taxon>
        <taxon>Murinae</taxon>
        <taxon>Apodemus</taxon>
    </lineage>
</organism>
<name>A0ABQ0EU75_APOSI</name>
<dbReference type="EMBL" id="BAAFST010000006">
    <property type="protein sequence ID" value="GAB1290597.1"/>
    <property type="molecule type" value="Genomic_DNA"/>
</dbReference>
<proteinExistence type="predicted"/>
<reference evidence="1 2" key="1">
    <citation type="submission" date="2024-08" db="EMBL/GenBank/DDBJ databases">
        <title>The draft genome of Apodemus speciosus.</title>
        <authorList>
            <person name="Nabeshima K."/>
            <person name="Suzuki S."/>
            <person name="Onuma M."/>
        </authorList>
    </citation>
    <scope>NUCLEOTIDE SEQUENCE [LARGE SCALE GENOMIC DNA]</scope>
    <source>
        <strain evidence="1">IB14-021</strain>
    </source>
</reference>
<accession>A0ABQ0EU75</accession>
<protein>
    <submittedName>
        <fullName evidence="1">Uncharacterized protein</fullName>
    </submittedName>
</protein>
<keyword evidence="2" id="KW-1185">Reference proteome</keyword>
<sequence length="40" mass="4414">MKPTLSCQKYTEEHISSTALPLVEEGKALDKNNKTIIPKG</sequence>
<dbReference type="Proteomes" id="UP001623349">
    <property type="component" value="Unassembled WGS sequence"/>
</dbReference>